<gene>
    <name evidence="1" type="ORF">HPB47_007312</name>
</gene>
<accession>A0AC60P7K7</accession>
<reference evidence="1 2" key="1">
    <citation type="journal article" date="2020" name="Cell">
        <title>Large-Scale Comparative Analyses of Tick Genomes Elucidate Their Genetic Diversity and Vector Capacities.</title>
        <authorList>
            <consortium name="Tick Genome and Microbiome Consortium (TIGMIC)"/>
            <person name="Jia N."/>
            <person name="Wang J."/>
            <person name="Shi W."/>
            <person name="Du L."/>
            <person name="Sun Y."/>
            <person name="Zhan W."/>
            <person name="Jiang J.F."/>
            <person name="Wang Q."/>
            <person name="Zhang B."/>
            <person name="Ji P."/>
            <person name="Bell-Sakyi L."/>
            <person name="Cui X.M."/>
            <person name="Yuan T.T."/>
            <person name="Jiang B.G."/>
            <person name="Yang W.F."/>
            <person name="Lam T.T."/>
            <person name="Chang Q.C."/>
            <person name="Ding S.J."/>
            <person name="Wang X.J."/>
            <person name="Zhu J.G."/>
            <person name="Ruan X.D."/>
            <person name="Zhao L."/>
            <person name="Wei J.T."/>
            <person name="Ye R.Z."/>
            <person name="Que T.C."/>
            <person name="Du C.H."/>
            <person name="Zhou Y.H."/>
            <person name="Cheng J.X."/>
            <person name="Dai P.F."/>
            <person name="Guo W.B."/>
            <person name="Han X.H."/>
            <person name="Huang E.J."/>
            <person name="Li L.F."/>
            <person name="Wei W."/>
            <person name="Gao Y.C."/>
            <person name="Liu J.Z."/>
            <person name="Shao H.Z."/>
            <person name="Wang X."/>
            <person name="Wang C.C."/>
            <person name="Yang T.C."/>
            <person name="Huo Q.B."/>
            <person name="Li W."/>
            <person name="Chen H.Y."/>
            <person name="Chen S.E."/>
            <person name="Zhou L.G."/>
            <person name="Ni X.B."/>
            <person name="Tian J.H."/>
            <person name="Sheng Y."/>
            <person name="Liu T."/>
            <person name="Pan Y.S."/>
            <person name="Xia L.Y."/>
            <person name="Li J."/>
            <person name="Zhao F."/>
            <person name="Cao W.C."/>
        </authorList>
    </citation>
    <scope>NUCLEOTIDE SEQUENCE [LARGE SCALE GENOMIC DNA]</scope>
    <source>
        <strain evidence="1">Iper-2018</strain>
    </source>
</reference>
<comment type="caution">
    <text evidence="1">The sequence shown here is derived from an EMBL/GenBank/DDBJ whole genome shotgun (WGS) entry which is preliminary data.</text>
</comment>
<proteinExistence type="predicted"/>
<dbReference type="Proteomes" id="UP000805193">
    <property type="component" value="Unassembled WGS sequence"/>
</dbReference>
<name>A0AC60P7K7_IXOPE</name>
<organism evidence="1 2">
    <name type="scientific">Ixodes persulcatus</name>
    <name type="common">Taiga tick</name>
    <dbReference type="NCBI Taxonomy" id="34615"/>
    <lineage>
        <taxon>Eukaryota</taxon>
        <taxon>Metazoa</taxon>
        <taxon>Ecdysozoa</taxon>
        <taxon>Arthropoda</taxon>
        <taxon>Chelicerata</taxon>
        <taxon>Arachnida</taxon>
        <taxon>Acari</taxon>
        <taxon>Parasitiformes</taxon>
        <taxon>Ixodida</taxon>
        <taxon>Ixodoidea</taxon>
        <taxon>Ixodidae</taxon>
        <taxon>Ixodinae</taxon>
        <taxon>Ixodes</taxon>
    </lineage>
</organism>
<evidence type="ECO:0000313" key="1">
    <source>
        <dbReference type="EMBL" id="KAG0415503.1"/>
    </source>
</evidence>
<sequence length="202" mass="22845">MIKHTTGKAWGAKEDILRTMVKAFLVPKATYGVNYLSLTRAQKNGLEALNREALRVITGLPRCTKVEALYEIGGLNTIEEIAQENKISQNLRLEKTEPGRKILRALGYNNEVYQVFTKPPPPWEDEIVLIQDRPLKIKEKHKLKEEIALPGNTKTSFELKAVPSRYDGSPDIKVSTETTRHMQPHISSYRQSHPAKAQCTPS</sequence>
<dbReference type="EMBL" id="JABSTQ010011062">
    <property type="protein sequence ID" value="KAG0415503.1"/>
    <property type="molecule type" value="Genomic_DNA"/>
</dbReference>
<evidence type="ECO:0000313" key="2">
    <source>
        <dbReference type="Proteomes" id="UP000805193"/>
    </source>
</evidence>
<keyword evidence="2" id="KW-1185">Reference proteome</keyword>
<protein>
    <submittedName>
        <fullName evidence="1">Uncharacterized protein</fullName>
    </submittedName>
</protein>